<feature type="region of interest" description="Disordered" evidence="1">
    <location>
        <begin position="20"/>
        <end position="43"/>
    </location>
</feature>
<evidence type="ECO:0000256" key="1">
    <source>
        <dbReference type="SAM" id="MobiDB-lite"/>
    </source>
</evidence>
<proteinExistence type="predicted"/>
<evidence type="ECO:0000313" key="2">
    <source>
        <dbReference type="EMBL" id="KYO28674.1"/>
    </source>
</evidence>
<name>A0A151MVZ8_ALLMI</name>
<keyword evidence="3" id="KW-1185">Reference proteome</keyword>
<evidence type="ECO:0000313" key="3">
    <source>
        <dbReference type="Proteomes" id="UP000050525"/>
    </source>
</evidence>
<protein>
    <submittedName>
        <fullName evidence="2">Uncharacterized protein</fullName>
    </submittedName>
</protein>
<feature type="compositionally biased region" description="Polar residues" evidence="1">
    <location>
        <begin position="29"/>
        <end position="43"/>
    </location>
</feature>
<dbReference type="EMBL" id="AKHW03004838">
    <property type="protein sequence ID" value="KYO28674.1"/>
    <property type="molecule type" value="Genomic_DNA"/>
</dbReference>
<gene>
    <name evidence="2" type="ORF">Y1Q_0000835</name>
</gene>
<sequence>MVVSLSCLLPIVAEQGQGVGKPVEAEGAQQHSGHGSHARSSPSRMLAIATATGHLQVISTTEFSPRGIFLTPYLHRYIQTLRLSL</sequence>
<reference evidence="2 3" key="1">
    <citation type="journal article" date="2012" name="Genome Biol.">
        <title>Sequencing three crocodilian genomes to illuminate the evolution of archosaurs and amniotes.</title>
        <authorList>
            <person name="St John J.A."/>
            <person name="Braun E.L."/>
            <person name="Isberg S.R."/>
            <person name="Miles L.G."/>
            <person name="Chong A.Y."/>
            <person name="Gongora J."/>
            <person name="Dalzell P."/>
            <person name="Moran C."/>
            <person name="Bed'hom B."/>
            <person name="Abzhanov A."/>
            <person name="Burgess S.C."/>
            <person name="Cooksey A.M."/>
            <person name="Castoe T.A."/>
            <person name="Crawford N.G."/>
            <person name="Densmore L.D."/>
            <person name="Drew J.C."/>
            <person name="Edwards S.V."/>
            <person name="Faircloth B.C."/>
            <person name="Fujita M.K."/>
            <person name="Greenwold M.J."/>
            <person name="Hoffmann F.G."/>
            <person name="Howard J.M."/>
            <person name="Iguchi T."/>
            <person name="Janes D.E."/>
            <person name="Khan S.Y."/>
            <person name="Kohno S."/>
            <person name="de Koning A.J."/>
            <person name="Lance S.L."/>
            <person name="McCarthy F.M."/>
            <person name="McCormack J.E."/>
            <person name="Merchant M.E."/>
            <person name="Peterson D.G."/>
            <person name="Pollock D.D."/>
            <person name="Pourmand N."/>
            <person name="Raney B.J."/>
            <person name="Roessler K.A."/>
            <person name="Sanford J.R."/>
            <person name="Sawyer R.H."/>
            <person name="Schmidt C.J."/>
            <person name="Triplett E.W."/>
            <person name="Tuberville T.D."/>
            <person name="Venegas-Anaya M."/>
            <person name="Howard J.T."/>
            <person name="Jarvis E.D."/>
            <person name="Guillette L.J.Jr."/>
            <person name="Glenn T.C."/>
            <person name="Green R.E."/>
            <person name="Ray D.A."/>
        </authorList>
    </citation>
    <scope>NUCLEOTIDE SEQUENCE [LARGE SCALE GENOMIC DNA]</scope>
    <source>
        <strain evidence="2">KSC_2009_1</strain>
    </source>
</reference>
<comment type="caution">
    <text evidence="2">The sequence shown here is derived from an EMBL/GenBank/DDBJ whole genome shotgun (WGS) entry which is preliminary data.</text>
</comment>
<dbReference type="Proteomes" id="UP000050525">
    <property type="component" value="Unassembled WGS sequence"/>
</dbReference>
<accession>A0A151MVZ8</accession>
<dbReference type="AlphaFoldDB" id="A0A151MVZ8"/>
<organism evidence="2 3">
    <name type="scientific">Alligator mississippiensis</name>
    <name type="common">American alligator</name>
    <dbReference type="NCBI Taxonomy" id="8496"/>
    <lineage>
        <taxon>Eukaryota</taxon>
        <taxon>Metazoa</taxon>
        <taxon>Chordata</taxon>
        <taxon>Craniata</taxon>
        <taxon>Vertebrata</taxon>
        <taxon>Euteleostomi</taxon>
        <taxon>Archelosauria</taxon>
        <taxon>Archosauria</taxon>
        <taxon>Crocodylia</taxon>
        <taxon>Alligatoridae</taxon>
        <taxon>Alligatorinae</taxon>
        <taxon>Alligator</taxon>
    </lineage>
</organism>